<dbReference type="SMART" id="SM00665">
    <property type="entry name" value="B561"/>
    <property type="match status" value="1"/>
</dbReference>
<evidence type="ECO:0000256" key="9">
    <source>
        <dbReference type="SAM" id="SignalP"/>
    </source>
</evidence>
<evidence type="ECO:0000313" key="12">
    <source>
        <dbReference type="Proteomes" id="UP000807159"/>
    </source>
</evidence>
<name>A0A8T2Z4E4_POPDE</name>
<feature type="binding site" description="axial binding residue" evidence="7">
    <location>
        <position position="120"/>
    </location>
    <ligand>
        <name>heme b</name>
        <dbReference type="ChEBI" id="CHEBI:60344"/>
        <label>1</label>
    </ligand>
    <ligandPart>
        <name>Fe</name>
        <dbReference type="ChEBI" id="CHEBI:18248"/>
    </ligandPart>
</feature>
<dbReference type="Gene3D" id="1.20.120.1770">
    <property type="match status" value="1"/>
</dbReference>
<reference evidence="11" key="1">
    <citation type="journal article" date="2021" name="J. Hered.">
        <title>Genome Assembly of Salicaceae Populus deltoides (Eastern Cottonwood) I-69 Based on Nanopore Sequencing and Hi-C Technologies.</title>
        <authorList>
            <person name="Bai S."/>
            <person name="Wu H."/>
            <person name="Zhang J."/>
            <person name="Pan Z."/>
            <person name="Zhao W."/>
            <person name="Li Z."/>
            <person name="Tong C."/>
        </authorList>
    </citation>
    <scope>NUCLEOTIDE SEQUENCE</scope>
    <source>
        <tissue evidence="11">Leaf</tissue>
    </source>
</reference>
<evidence type="ECO:0000313" key="11">
    <source>
        <dbReference type="EMBL" id="KAH8512201.1"/>
    </source>
</evidence>
<evidence type="ECO:0000256" key="6">
    <source>
        <dbReference type="ARBA" id="ARBA00023136"/>
    </source>
</evidence>
<feature type="binding site" description="axial binding residue" evidence="7">
    <location>
        <position position="189"/>
    </location>
    <ligand>
        <name>heme b</name>
        <dbReference type="ChEBI" id="CHEBI:60344"/>
        <label>1</label>
    </ligand>
    <ligandPart>
        <name>Fe</name>
        <dbReference type="ChEBI" id="CHEBI:18248"/>
    </ligandPart>
</feature>
<organism evidence="11 12">
    <name type="scientific">Populus deltoides</name>
    <name type="common">Eastern poplar</name>
    <name type="synonym">Eastern cottonwood</name>
    <dbReference type="NCBI Taxonomy" id="3696"/>
    <lineage>
        <taxon>Eukaryota</taxon>
        <taxon>Viridiplantae</taxon>
        <taxon>Streptophyta</taxon>
        <taxon>Embryophyta</taxon>
        <taxon>Tracheophyta</taxon>
        <taxon>Spermatophyta</taxon>
        <taxon>Magnoliopsida</taxon>
        <taxon>eudicotyledons</taxon>
        <taxon>Gunneridae</taxon>
        <taxon>Pentapetalae</taxon>
        <taxon>rosids</taxon>
        <taxon>fabids</taxon>
        <taxon>Malpighiales</taxon>
        <taxon>Salicaceae</taxon>
        <taxon>Saliceae</taxon>
        <taxon>Populus</taxon>
    </lineage>
</organism>
<feature type="signal peptide" evidence="9">
    <location>
        <begin position="1"/>
        <end position="20"/>
    </location>
</feature>
<feature type="transmembrane region" description="Helical" evidence="8">
    <location>
        <begin position="119"/>
        <end position="140"/>
    </location>
</feature>
<dbReference type="PANTHER" id="PTHR23130:SF153">
    <property type="entry name" value="CYTOCHROME B561 DOMAIN-CONTAINING PROTEIN"/>
    <property type="match status" value="1"/>
</dbReference>
<keyword evidence="5 8" id="KW-1133">Transmembrane helix</keyword>
<keyword evidence="6 8" id="KW-0472">Membrane</keyword>
<protein>
    <recommendedName>
        <fullName evidence="10">Cytochrome b561 domain-containing protein</fullName>
    </recommendedName>
</protein>
<dbReference type="GO" id="GO:0016020">
    <property type="term" value="C:membrane"/>
    <property type="evidence" value="ECO:0007669"/>
    <property type="project" value="UniProtKB-SubCell"/>
</dbReference>
<keyword evidence="3 8" id="KW-0812">Transmembrane</keyword>
<evidence type="ECO:0000256" key="4">
    <source>
        <dbReference type="ARBA" id="ARBA00022982"/>
    </source>
</evidence>
<dbReference type="InterPro" id="IPR006593">
    <property type="entry name" value="Cyt_b561/ferric_Rdtase_TM"/>
</dbReference>
<feature type="transmembrane region" description="Helical" evidence="8">
    <location>
        <begin position="220"/>
        <end position="241"/>
    </location>
</feature>
<evidence type="ECO:0000256" key="8">
    <source>
        <dbReference type="SAM" id="Phobius"/>
    </source>
</evidence>
<feature type="transmembrane region" description="Helical" evidence="8">
    <location>
        <begin position="89"/>
        <end position="107"/>
    </location>
</feature>
<evidence type="ECO:0000256" key="3">
    <source>
        <dbReference type="ARBA" id="ARBA00022692"/>
    </source>
</evidence>
<keyword evidence="2" id="KW-0813">Transport</keyword>
<feature type="transmembrane region" description="Helical" evidence="8">
    <location>
        <begin position="152"/>
        <end position="171"/>
    </location>
</feature>
<gene>
    <name evidence="11" type="ORF">H0E87_009425</name>
</gene>
<accession>A0A8T2Z4E4</accession>
<keyword evidence="12" id="KW-1185">Reference proteome</keyword>
<evidence type="ECO:0000256" key="2">
    <source>
        <dbReference type="ARBA" id="ARBA00022448"/>
    </source>
</evidence>
<keyword evidence="9" id="KW-0732">Signal</keyword>
<comment type="subcellular location">
    <subcellularLocation>
        <location evidence="1">Membrane</location>
    </subcellularLocation>
</comment>
<feature type="chain" id="PRO_5035802198" description="Cytochrome b561 domain-containing protein" evidence="9">
    <location>
        <begin position="21"/>
        <end position="259"/>
    </location>
</feature>
<dbReference type="EMBL" id="JACEGQ020000004">
    <property type="protein sequence ID" value="KAH8512201.1"/>
    <property type="molecule type" value="Genomic_DNA"/>
</dbReference>
<feature type="transmembrane region" description="Helical" evidence="8">
    <location>
        <begin position="191"/>
        <end position="208"/>
    </location>
</feature>
<keyword evidence="4" id="KW-0249">Electron transport</keyword>
<dbReference type="Pfam" id="PF03188">
    <property type="entry name" value="Cytochrom_B561"/>
    <property type="match status" value="1"/>
</dbReference>
<dbReference type="AlphaFoldDB" id="A0A8T2Z4E4"/>
<feature type="binding site" description="axial binding residue" evidence="7">
    <location>
        <position position="153"/>
    </location>
    <ligand>
        <name>heme b</name>
        <dbReference type="ChEBI" id="CHEBI:60344"/>
        <label>1</label>
    </ligand>
    <ligandPart>
        <name>Fe</name>
        <dbReference type="ChEBI" id="CHEBI:18248"/>
    </ligandPart>
</feature>
<feature type="binding site" description="axial binding residue" evidence="7">
    <location>
        <position position="84"/>
    </location>
    <ligand>
        <name>heme b</name>
        <dbReference type="ChEBI" id="CHEBI:60344"/>
        <label>1</label>
    </ligand>
    <ligandPart>
        <name>Fe</name>
        <dbReference type="ChEBI" id="CHEBI:18248"/>
    </ligandPart>
</feature>
<keyword evidence="7" id="KW-0479">Metal-binding</keyword>
<dbReference type="Proteomes" id="UP000807159">
    <property type="component" value="Chromosome 4"/>
</dbReference>
<sequence>MSSHCLVIVCLILCVQSSSCSEGSLVTTVRRTNEWQVSSSVENIKPQRDDHTSLRGTENAETTNLRSWSGQIALHHRRHLRNTHGVLNIIGWGTLLPVGAIVARSFRKFPLKCDEWYKFHVLCQTLGYIIGAVGWSFGMWLGNSSKQYSLRAHRILGIVIFTFATAQMLALYLQPKRENECRRWWKIYHKILGYLLISMIVANIFQGIDHKDHAEKWKWIYVGILSVLSFSALVLEILRFVMPRIHRQMALDINPNIST</sequence>
<evidence type="ECO:0000256" key="1">
    <source>
        <dbReference type="ARBA" id="ARBA00004370"/>
    </source>
</evidence>
<evidence type="ECO:0000259" key="10">
    <source>
        <dbReference type="PROSITE" id="PS50939"/>
    </source>
</evidence>
<dbReference type="PROSITE" id="PS50939">
    <property type="entry name" value="CYTOCHROME_B561"/>
    <property type="match status" value="1"/>
</dbReference>
<proteinExistence type="predicted"/>
<comment type="caution">
    <text evidence="11">The sequence shown here is derived from an EMBL/GenBank/DDBJ whole genome shotgun (WGS) entry which is preliminary data.</text>
</comment>
<feature type="domain" description="Cytochrome b561" evidence="10">
    <location>
        <begin position="48"/>
        <end position="244"/>
    </location>
</feature>
<dbReference type="GO" id="GO:0046872">
    <property type="term" value="F:metal ion binding"/>
    <property type="evidence" value="ECO:0007669"/>
    <property type="project" value="UniProtKB-KW"/>
</dbReference>
<evidence type="ECO:0000256" key="7">
    <source>
        <dbReference type="PIRSR" id="PIRSR037471-1"/>
    </source>
</evidence>
<evidence type="ECO:0000256" key="5">
    <source>
        <dbReference type="ARBA" id="ARBA00022989"/>
    </source>
</evidence>
<dbReference type="PIRSF" id="PIRSF037471">
    <property type="entry name" value="UCP037471"/>
    <property type="match status" value="1"/>
</dbReference>
<dbReference type="CDD" id="cd08760">
    <property type="entry name" value="Cyt_b561_FRRS1_like"/>
    <property type="match status" value="1"/>
</dbReference>
<dbReference type="PANTHER" id="PTHR23130">
    <property type="entry name" value="CYTOCHROME B561 AND DOMON DOMAIN-CONTAINING PROTEIN"/>
    <property type="match status" value="1"/>
</dbReference>
<keyword evidence="7" id="KW-0408">Iron</keyword>
<dbReference type="InterPro" id="IPR017214">
    <property type="entry name" value="UCP037471"/>
</dbReference>